<sequence>MERNLLNISPQSEVNATDSELAEMLLNKALRDFQKEQILKRIDQSLQDRNKDEFLRLTEELKNIL</sequence>
<evidence type="ECO:0000313" key="3">
    <source>
        <dbReference type="Proteomes" id="UP001596505"/>
    </source>
</evidence>
<dbReference type="InterPro" id="IPR014957">
    <property type="entry name" value="IDEAL_dom"/>
</dbReference>
<dbReference type="InterPro" id="IPR027393">
    <property type="entry name" value="Virus_scaffolding_prot_C"/>
</dbReference>
<gene>
    <name evidence="2" type="ORF">ACFQRG_07150</name>
</gene>
<accession>A0ABW2PZX4</accession>
<dbReference type="Gene3D" id="4.10.810.10">
    <property type="entry name" value="Virus Scaffolding Protein, Chain A"/>
    <property type="match status" value="1"/>
</dbReference>
<keyword evidence="3" id="KW-1185">Reference proteome</keyword>
<protein>
    <submittedName>
        <fullName evidence="2">IDEAL domain-containing protein</fullName>
    </submittedName>
</protein>
<evidence type="ECO:0000313" key="2">
    <source>
        <dbReference type="EMBL" id="MFC7392761.1"/>
    </source>
</evidence>
<proteinExistence type="predicted"/>
<comment type="caution">
    <text evidence="2">The sequence shown here is derived from an EMBL/GenBank/DDBJ whole genome shotgun (WGS) entry which is preliminary data.</text>
</comment>
<name>A0ABW2PZX4_9BACL</name>
<organism evidence="2 3">
    <name type="scientific">Scopulibacillus cellulosilyticus</name>
    <dbReference type="NCBI Taxonomy" id="2665665"/>
    <lineage>
        <taxon>Bacteria</taxon>
        <taxon>Bacillati</taxon>
        <taxon>Bacillota</taxon>
        <taxon>Bacilli</taxon>
        <taxon>Bacillales</taxon>
        <taxon>Sporolactobacillaceae</taxon>
        <taxon>Scopulibacillus</taxon>
    </lineage>
</organism>
<dbReference type="SMART" id="SM00914">
    <property type="entry name" value="IDEAL"/>
    <property type="match status" value="1"/>
</dbReference>
<reference evidence="3" key="1">
    <citation type="journal article" date="2019" name="Int. J. Syst. Evol. Microbiol.">
        <title>The Global Catalogue of Microorganisms (GCM) 10K type strain sequencing project: providing services to taxonomists for standard genome sequencing and annotation.</title>
        <authorList>
            <consortium name="The Broad Institute Genomics Platform"/>
            <consortium name="The Broad Institute Genome Sequencing Center for Infectious Disease"/>
            <person name="Wu L."/>
            <person name="Ma J."/>
        </authorList>
    </citation>
    <scope>NUCLEOTIDE SEQUENCE [LARGE SCALE GENOMIC DNA]</scope>
    <source>
        <strain evidence="3">CGMCC 1.16305</strain>
    </source>
</reference>
<dbReference type="RefSeq" id="WP_380965170.1">
    <property type="nucleotide sequence ID" value="NZ_JBHTCO010000005.1"/>
</dbReference>
<evidence type="ECO:0000259" key="1">
    <source>
        <dbReference type="SMART" id="SM00914"/>
    </source>
</evidence>
<feature type="domain" description="IDEAL" evidence="1">
    <location>
        <begin position="25"/>
        <end position="61"/>
    </location>
</feature>
<dbReference type="EMBL" id="JBHTCO010000005">
    <property type="protein sequence ID" value="MFC7392761.1"/>
    <property type="molecule type" value="Genomic_DNA"/>
</dbReference>
<dbReference type="Proteomes" id="UP001596505">
    <property type="component" value="Unassembled WGS sequence"/>
</dbReference>
<dbReference type="Pfam" id="PF08858">
    <property type="entry name" value="IDEAL"/>
    <property type="match status" value="1"/>
</dbReference>